<reference evidence="6" key="1">
    <citation type="submission" date="2016-10" db="EMBL/GenBank/DDBJ databases">
        <authorList>
            <person name="Varghese N."/>
            <person name="Submissions S."/>
        </authorList>
    </citation>
    <scope>NUCLEOTIDE SEQUENCE [LARGE SCALE GENOMIC DNA]</scope>
    <source>
        <strain evidence="6">DSM 45079</strain>
    </source>
</reference>
<dbReference type="PROSITE" id="PS51000">
    <property type="entry name" value="HTH_DEOR_2"/>
    <property type="match status" value="1"/>
</dbReference>
<dbReference type="InterPro" id="IPR001034">
    <property type="entry name" value="DeoR_HTH"/>
</dbReference>
<dbReference type="InterPro" id="IPR050313">
    <property type="entry name" value="Carb_Metab_HTH_regulators"/>
</dbReference>
<dbReference type="PRINTS" id="PR00037">
    <property type="entry name" value="HTHLACR"/>
</dbReference>
<dbReference type="GO" id="GO:0003700">
    <property type="term" value="F:DNA-binding transcription factor activity"/>
    <property type="evidence" value="ECO:0007669"/>
    <property type="project" value="InterPro"/>
</dbReference>
<feature type="domain" description="HTH deoR-type" evidence="4">
    <location>
        <begin position="7"/>
        <end position="62"/>
    </location>
</feature>
<dbReference type="Pfam" id="PF08220">
    <property type="entry name" value="HTH_DeoR"/>
    <property type="match status" value="1"/>
</dbReference>
<dbReference type="Pfam" id="PF00455">
    <property type="entry name" value="DeoRC"/>
    <property type="match status" value="1"/>
</dbReference>
<dbReference type="SUPFAM" id="SSF100950">
    <property type="entry name" value="NagB/RpiA/CoA transferase-like"/>
    <property type="match status" value="1"/>
</dbReference>
<dbReference type="PANTHER" id="PTHR30363:SF44">
    <property type="entry name" value="AGA OPERON TRANSCRIPTIONAL REPRESSOR-RELATED"/>
    <property type="match status" value="1"/>
</dbReference>
<keyword evidence="3" id="KW-0804">Transcription</keyword>
<dbReference type="PANTHER" id="PTHR30363">
    <property type="entry name" value="HTH-TYPE TRANSCRIPTIONAL REGULATOR SRLR-RELATED"/>
    <property type="match status" value="1"/>
</dbReference>
<dbReference type="OrthoDB" id="7688673at2"/>
<accession>A0A1H2JMU3</accession>
<dbReference type="Gene3D" id="1.10.10.10">
    <property type="entry name" value="Winged helix-like DNA-binding domain superfamily/Winged helix DNA-binding domain"/>
    <property type="match status" value="1"/>
</dbReference>
<dbReference type="SUPFAM" id="SSF46785">
    <property type="entry name" value="Winged helix' DNA-binding domain"/>
    <property type="match status" value="1"/>
</dbReference>
<evidence type="ECO:0000256" key="3">
    <source>
        <dbReference type="ARBA" id="ARBA00023163"/>
    </source>
</evidence>
<dbReference type="AlphaFoldDB" id="A0A1H2JMU3"/>
<dbReference type="InterPro" id="IPR014036">
    <property type="entry name" value="DeoR-like_C"/>
</dbReference>
<evidence type="ECO:0000313" key="5">
    <source>
        <dbReference type="EMBL" id="SDU57829.1"/>
    </source>
</evidence>
<organism evidence="5 6">
    <name type="scientific">Jiangella alkaliphila</name>
    <dbReference type="NCBI Taxonomy" id="419479"/>
    <lineage>
        <taxon>Bacteria</taxon>
        <taxon>Bacillati</taxon>
        <taxon>Actinomycetota</taxon>
        <taxon>Actinomycetes</taxon>
        <taxon>Jiangellales</taxon>
        <taxon>Jiangellaceae</taxon>
        <taxon>Jiangella</taxon>
    </lineage>
</organism>
<dbReference type="SMART" id="SM01134">
    <property type="entry name" value="DeoRC"/>
    <property type="match status" value="1"/>
</dbReference>
<evidence type="ECO:0000313" key="6">
    <source>
        <dbReference type="Proteomes" id="UP000182977"/>
    </source>
</evidence>
<dbReference type="InterPro" id="IPR036388">
    <property type="entry name" value="WH-like_DNA-bd_sf"/>
</dbReference>
<gene>
    <name evidence="5" type="ORF">SAMN04488563_2884</name>
</gene>
<dbReference type="RefSeq" id="WP_046767407.1">
    <property type="nucleotide sequence ID" value="NZ_KQ061221.1"/>
</dbReference>
<dbReference type="EMBL" id="LT629791">
    <property type="protein sequence ID" value="SDU57829.1"/>
    <property type="molecule type" value="Genomic_DNA"/>
</dbReference>
<sequence length="261" mass="28408">MSTRTTRGARQDRIADHVLREGSVTASQLAETFGVSLMTVHRDLDELERQGVVRKFHGGVSAQPSSVFESNVAYRLRTARVEKAAIARFARTLVEPGMAVMLDDSTTTLGVAELLTDAAPLTVITNFLPVINATSRVERVRLIALGGEYHPAHDSFLGVPCIEAVESLRADLLLTSTSAASDGLTYHQEQEIVLVKRAMMRSANRRVLLMDHSKLGGTALHQLAPLTDFDDVVVDGGTPPDVVRALRERRVNVHVAPLDTP</sequence>
<keyword evidence="1" id="KW-0805">Transcription regulation</keyword>
<proteinExistence type="predicted"/>
<dbReference type="InterPro" id="IPR037171">
    <property type="entry name" value="NagB/RpiA_transferase-like"/>
</dbReference>
<protein>
    <submittedName>
        <fullName evidence="5">DNA-binding transcriptional regulator of sugar metabolism, DeoR/GlpR family</fullName>
    </submittedName>
</protein>
<dbReference type="SMART" id="SM00420">
    <property type="entry name" value="HTH_DEOR"/>
    <property type="match status" value="1"/>
</dbReference>
<dbReference type="STRING" id="419479.SAMN04488563_2884"/>
<dbReference type="InterPro" id="IPR036390">
    <property type="entry name" value="WH_DNA-bd_sf"/>
</dbReference>
<dbReference type="InterPro" id="IPR018356">
    <property type="entry name" value="Tscrpt_reg_HTH_DeoR_CS"/>
</dbReference>
<evidence type="ECO:0000259" key="4">
    <source>
        <dbReference type="PROSITE" id="PS51000"/>
    </source>
</evidence>
<evidence type="ECO:0000256" key="2">
    <source>
        <dbReference type="ARBA" id="ARBA00023125"/>
    </source>
</evidence>
<dbReference type="PROSITE" id="PS00894">
    <property type="entry name" value="HTH_DEOR_1"/>
    <property type="match status" value="1"/>
</dbReference>
<dbReference type="Proteomes" id="UP000182977">
    <property type="component" value="Chromosome I"/>
</dbReference>
<keyword evidence="6" id="KW-1185">Reference proteome</keyword>
<keyword evidence="2 5" id="KW-0238">DNA-binding</keyword>
<name>A0A1H2JMU3_9ACTN</name>
<dbReference type="GO" id="GO:0003677">
    <property type="term" value="F:DNA binding"/>
    <property type="evidence" value="ECO:0007669"/>
    <property type="project" value="UniProtKB-KW"/>
</dbReference>
<evidence type="ECO:0000256" key="1">
    <source>
        <dbReference type="ARBA" id="ARBA00023015"/>
    </source>
</evidence>